<name>A0A9Q9DC06_ENSAD</name>
<dbReference type="EMBL" id="CP098808">
    <property type="protein sequence ID" value="USJ25661.1"/>
    <property type="molecule type" value="Genomic_DNA"/>
</dbReference>
<dbReference type="Proteomes" id="UP001055460">
    <property type="component" value="Plasmid pA"/>
</dbReference>
<gene>
    <name evidence="1" type="ORF">NE863_24635</name>
</gene>
<accession>A0A9Q9DC06</accession>
<reference evidence="1" key="1">
    <citation type="submission" date="2022-06" db="EMBL/GenBank/DDBJ databases">
        <title>Physiological and biochemical characterization and genomic elucidation of a strain of the genus Ensifer adhaerens M8 that combines arsenic oxidation and chromium reduction.</title>
        <authorList>
            <person name="Li X."/>
            <person name="Yu c."/>
        </authorList>
    </citation>
    <scope>NUCLEOTIDE SEQUENCE</scope>
    <source>
        <strain evidence="1">M8</strain>
        <plasmid evidence="1">pA</plasmid>
    </source>
</reference>
<proteinExistence type="predicted"/>
<sequence>MQKFRELGRRRLWVRLPKFRRALEADVRPAELNDLFEAYALAAERLEELQTEQHPDQCLVFEYEVASRGIEEVVKSLLTATPGNAANNTTPVA</sequence>
<organism evidence="1 2">
    <name type="scientific">Ensifer adhaerens</name>
    <name type="common">Sinorhizobium morelense</name>
    <dbReference type="NCBI Taxonomy" id="106592"/>
    <lineage>
        <taxon>Bacteria</taxon>
        <taxon>Pseudomonadati</taxon>
        <taxon>Pseudomonadota</taxon>
        <taxon>Alphaproteobacteria</taxon>
        <taxon>Hyphomicrobiales</taxon>
        <taxon>Rhizobiaceae</taxon>
        <taxon>Sinorhizobium/Ensifer group</taxon>
        <taxon>Ensifer</taxon>
    </lineage>
</organism>
<dbReference type="AlphaFoldDB" id="A0A9Q9DC06"/>
<evidence type="ECO:0000313" key="2">
    <source>
        <dbReference type="Proteomes" id="UP001055460"/>
    </source>
</evidence>
<protein>
    <submittedName>
        <fullName evidence="1">Uncharacterized protein</fullName>
    </submittedName>
</protein>
<geneLocation type="plasmid" evidence="1 2">
    <name>pA</name>
</geneLocation>
<evidence type="ECO:0000313" key="1">
    <source>
        <dbReference type="EMBL" id="USJ25661.1"/>
    </source>
</evidence>
<dbReference type="RefSeq" id="WP_252160681.1">
    <property type="nucleotide sequence ID" value="NZ_CP098808.1"/>
</dbReference>
<keyword evidence="1" id="KW-0614">Plasmid</keyword>